<evidence type="ECO:0000313" key="1">
    <source>
        <dbReference type="EMBL" id="CAB0011732.1"/>
    </source>
</evidence>
<name>A0A6H5H665_9HEMI</name>
<proteinExistence type="predicted"/>
<sequence>MLILDRILEPNTVLKCSIQPPRSAPPAERSALRATVILAQSSAAHPAGHRAPNSVSI</sequence>
<reference evidence="1 2" key="1">
    <citation type="submission" date="2020-02" db="EMBL/GenBank/DDBJ databases">
        <authorList>
            <person name="Ferguson B K."/>
        </authorList>
    </citation>
    <scope>NUCLEOTIDE SEQUENCE [LARGE SCALE GENOMIC DNA]</scope>
</reference>
<protein>
    <submittedName>
        <fullName evidence="1">Uncharacterized protein</fullName>
    </submittedName>
</protein>
<accession>A0A6H5H665</accession>
<dbReference type="EMBL" id="CADCXU010024263">
    <property type="protein sequence ID" value="CAB0011732.1"/>
    <property type="molecule type" value="Genomic_DNA"/>
</dbReference>
<keyword evidence="2" id="KW-1185">Reference proteome</keyword>
<feature type="non-terminal residue" evidence="1">
    <location>
        <position position="57"/>
    </location>
</feature>
<organism evidence="1 2">
    <name type="scientific">Nesidiocoris tenuis</name>
    <dbReference type="NCBI Taxonomy" id="355587"/>
    <lineage>
        <taxon>Eukaryota</taxon>
        <taxon>Metazoa</taxon>
        <taxon>Ecdysozoa</taxon>
        <taxon>Arthropoda</taxon>
        <taxon>Hexapoda</taxon>
        <taxon>Insecta</taxon>
        <taxon>Pterygota</taxon>
        <taxon>Neoptera</taxon>
        <taxon>Paraneoptera</taxon>
        <taxon>Hemiptera</taxon>
        <taxon>Heteroptera</taxon>
        <taxon>Panheteroptera</taxon>
        <taxon>Cimicomorpha</taxon>
        <taxon>Miridae</taxon>
        <taxon>Dicyphina</taxon>
        <taxon>Nesidiocoris</taxon>
    </lineage>
</organism>
<dbReference type="Proteomes" id="UP000479000">
    <property type="component" value="Unassembled WGS sequence"/>
</dbReference>
<evidence type="ECO:0000313" key="2">
    <source>
        <dbReference type="Proteomes" id="UP000479000"/>
    </source>
</evidence>
<dbReference type="AlphaFoldDB" id="A0A6H5H665"/>
<gene>
    <name evidence="1" type="ORF">NTEN_LOCUS16630</name>
</gene>